<evidence type="ECO:0000256" key="4">
    <source>
        <dbReference type="ARBA" id="ARBA00060719"/>
    </source>
</evidence>
<dbReference type="GO" id="GO:0047038">
    <property type="term" value="F:D-arabinitol 2-dehydrogenase activity"/>
    <property type="evidence" value="ECO:0007669"/>
    <property type="project" value="UniProtKB-EC"/>
</dbReference>
<evidence type="ECO:0000256" key="3">
    <source>
        <dbReference type="ARBA" id="ARBA00023002"/>
    </source>
</evidence>
<dbReference type="OrthoDB" id="47007at2759"/>
<dbReference type="SUPFAM" id="SSF51735">
    <property type="entry name" value="NAD(P)-binding Rossmann-fold domains"/>
    <property type="match status" value="1"/>
</dbReference>
<evidence type="ECO:0000313" key="8">
    <source>
        <dbReference type="Proteomes" id="UP000019804"/>
    </source>
</evidence>
<dbReference type="InterPro" id="IPR036291">
    <property type="entry name" value="NAD(P)-bd_dom_sf"/>
</dbReference>
<dbReference type="HOGENOM" id="CLU_010194_1_1_1"/>
<keyword evidence="8" id="KW-1185">Reference proteome</keyword>
<dbReference type="Pfam" id="PF13561">
    <property type="entry name" value="adh_short_C2"/>
    <property type="match status" value="1"/>
</dbReference>
<dbReference type="RefSeq" id="XP_040635773.1">
    <property type="nucleotide sequence ID" value="XM_040784881.1"/>
</dbReference>
<organism evidence="7 8">
    <name type="scientific">Aspergillus ruber (strain CBS 135680)</name>
    <dbReference type="NCBI Taxonomy" id="1388766"/>
    <lineage>
        <taxon>Eukaryota</taxon>
        <taxon>Fungi</taxon>
        <taxon>Dikarya</taxon>
        <taxon>Ascomycota</taxon>
        <taxon>Pezizomycotina</taxon>
        <taxon>Eurotiomycetes</taxon>
        <taxon>Eurotiomycetidae</taxon>
        <taxon>Eurotiales</taxon>
        <taxon>Aspergillaceae</taxon>
        <taxon>Aspergillus</taxon>
        <taxon>Aspergillus subgen. Aspergillus</taxon>
    </lineage>
</organism>
<dbReference type="AlphaFoldDB" id="A0A017S7G5"/>
<evidence type="ECO:0000256" key="6">
    <source>
        <dbReference type="ARBA" id="ARBA00070881"/>
    </source>
</evidence>
<dbReference type="GO" id="GO:0005975">
    <property type="term" value="P:carbohydrate metabolic process"/>
    <property type="evidence" value="ECO:0007669"/>
    <property type="project" value="UniProtKB-ARBA"/>
</dbReference>
<dbReference type="InterPro" id="IPR002347">
    <property type="entry name" value="SDR_fam"/>
</dbReference>
<gene>
    <name evidence="7" type="ORF">EURHEDRAFT_463435</name>
</gene>
<evidence type="ECO:0000313" key="7">
    <source>
        <dbReference type="EMBL" id="EYE92085.1"/>
    </source>
</evidence>
<dbReference type="GeneID" id="63700005"/>
<dbReference type="GO" id="GO:0050664">
    <property type="term" value="F:oxidoreductase activity, acting on NAD(P)H, oxygen as acceptor"/>
    <property type="evidence" value="ECO:0007669"/>
    <property type="project" value="TreeGrafter"/>
</dbReference>
<accession>A0A017S7G5</accession>
<dbReference type="PROSITE" id="PS00061">
    <property type="entry name" value="ADH_SHORT"/>
    <property type="match status" value="1"/>
</dbReference>
<dbReference type="EC" id="1.1.1.250" evidence="5"/>
<dbReference type="PANTHER" id="PTHR43008:SF4">
    <property type="entry name" value="CHAIN DEHYDROGENASE, PUTATIVE (AFU_ORTHOLOGUE AFUA_4G08710)-RELATED"/>
    <property type="match status" value="1"/>
</dbReference>
<dbReference type="FunFam" id="3.40.50.720:FF:000240">
    <property type="entry name" value="SDR family oxidoreductase"/>
    <property type="match status" value="1"/>
</dbReference>
<dbReference type="InterPro" id="IPR020904">
    <property type="entry name" value="Sc_DH/Rdtase_CS"/>
</dbReference>
<name>A0A017S7G5_ASPRC</name>
<keyword evidence="2" id="KW-0521">NADP</keyword>
<keyword evidence="3" id="KW-0560">Oxidoreductase</keyword>
<dbReference type="EMBL" id="KK088439">
    <property type="protein sequence ID" value="EYE92085.1"/>
    <property type="molecule type" value="Genomic_DNA"/>
</dbReference>
<dbReference type="Gene3D" id="3.40.50.720">
    <property type="entry name" value="NAD(P)-binding Rossmann-like Domain"/>
    <property type="match status" value="1"/>
</dbReference>
<evidence type="ECO:0000256" key="5">
    <source>
        <dbReference type="ARBA" id="ARBA00066831"/>
    </source>
</evidence>
<evidence type="ECO:0000256" key="2">
    <source>
        <dbReference type="ARBA" id="ARBA00022857"/>
    </source>
</evidence>
<dbReference type="Proteomes" id="UP000019804">
    <property type="component" value="Unassembled WGS sequence"/>
</dbReference>
<dbReference type="PANTHER" id="PTHR43008">
    <property type="entry name" value="BENZIL REDUCTASE"/>
    <property type="match status" value="1"/>
</dbReference>
<evidence type="ECO:0000256" key="1">
    <source>
        <dbReference type="ARBA" id="ARBA00006484"/>
    </source>
</evidence>
<dbReference type="STRING" id="1388766.A0A017S7G5"/>
<comment type="pathway">
    <text evidence="4">Carbohydrate metabolism; D-arabinitol metabolism.</text>
</comment>
<reference evidence="8" key="1">
    <citation type="journal article" date="2014" name="Nat. Commun.">
        <title>Genomic adaptations of the halophilic Dead Sea filamentous fungus Eurotium rubrum.</title>
        <authorList>
            <person name="Kis-Papo T."/>
            <person name="Weig A.R."/>
            <person name="Riley R."/>
            <person name="Persoh D."/>
            <person name="Salamov A."/>
            <person name="Sun H."/>
            <person name="Lipzen A."/>
            <person name="Wasser S.P."/>
            <person name="Rambold G."/>
            <person name="Grigoriev I.V."/>
            <person name="Nevo E."/>
        </authorList>
    </citation>
    <scope>NUCLEOTIDE SEQUENCE [LARGE SCALE GENOMIC DNA]</scope>
    <source>
        <strain evidence="8">CBS 135680</strain>
    </source>
</reference>
<protein>
    <recommendedName>
        <fullName evidence="6">D-arabinitol 2-dehydrogenase [ribulose-forming]</fullName>
        <ecNumber evidence="5">1.1.1.250</ecNumber>
    </recommendedName>
</protein>
<comment type="similarity">
    <text evidence="1">Belongs to the short-chain dehydrogenases/reductases (SDR) family.</text>
</comment>
<proteinExistence type="inferred from homology"/>
<sequence length="336" mass="36488">MASEIPLPKMPWIQLGELDPASMLTPPPALFPANTTAQERAAMRFGVNGNAVFTGGTGMLALASARALLEHGLSGIALLDLPTAIEKGQSAIETLRADFPSAKILAEPCDVTDADGMRETVQKVRDQLGDLTILCCFAGMVNCVAAENLSIEQWRRVIDVNTTGSWIAAQTVGKHMISSGHGGKIVLISSISGHRVNYPQPQIAYNVSKSAVLHIRNSLAAEWTRYGIRVNSISPGYMDTVLNEGEDLAPWRAIWADRNPMRRMGSPQEMTGPVIFLCSDIGGSYVNGTDLVVDGMLFDSVNDNDADDIARWWFGFLDYNSCRCSLCPQPEQDRDT</sequence>
<dbReference type="GO" id="GO:0044550">
    <property type="term" value="P:secondary metabolite biosynthetic process"/>
    <property type="evidence" value="ECO:0007669"/>
    <property type="project" value="UniProtKB-ARBA"/>
</dbReference>
<dbReference type="PRINTS" id="PR00081">
    <property type="entry name" value="GDHRDH"/>
</dbReference>